<dbReference type="InterPro" id="IPR050625">
    <property type="entry name" value="ParA/MinD_ATPase"/>
</dbReference>
<dbReference type="RefSeq" id="WP_241051263.1">
    <property type="nucleotide sequence ID" value="NZ_JAKZBV010000001.1"/>
</dbReference>
<dbReference type="EMBL" id="JAKZBV010000001">
    <property type="protein sequence ID" value="MCH6469057.1"/>
    <property type="molecule type" value="Genomic_DNA"/>
</dbReference>
<dbReference type="Proteomes" id="UP001202922">
    <property type="component" value="Unassembled WGS sequence"/>
</dbReference>
<dbReference type="PANTHER" id="PTHR43384:SF11">
    <property type="entry name" value="SEPTUM SITE DETERMINING PROTEIN"/>
    <property type="match status" value="1"/>
</dbReference>
<name>A0ABS9TXA6_9MICC</name>
<feature type="domain" description="Rv3660c-like CheY-like N-terminal" evidence="2">
    <location>
        <begin position="23"/>
        <end position="123"/>
    </location>
</feature>
<reference evidence="3 4" key="1">
    <citation type="submission" date="2022-03" db="EMBL/GenBank/DDBJ databases">
        <title>Sinomonas sp. isolated from a soil.</title>
        <authorList>
            <person name="Han J."/>
            <person name="Kim D.-U."/>
        </authorList>
    </citation>
    <scope>NUCLEOTIDE SEQUENCE [LARGE SCALE GENOMIC DNA]</scope>
    <source>
        <strain evidence="3 4">5-5</strain>
    </source>
</reference>
<feature type="region of interest" description="Disordered" evidence="1">
    <location>
        <begin position="357"/>
        <end position="381"/>
    </location>
</feature>
<comment type="caution">
    <text evidence="3">The sequence shown here is derived from an EMBL/GenBank/DDBJ whole genome shotgun (WGS) entry which is preliminary data.</text>
</comment>
<evidence type="ECO:0000259" key="2">
    <source>
        <dbReference type="Pfam" id="PF26563"/>
    </source>
</evidence>
<evidence type="ECO:0000256" key="1">
    <source>
        <dbReference type="SAM" id="MobiDB-lite"/>
    </source>
</evidence>
<dbReference type="Pfam" id="PF26563">
    <property type="entry name" value="Rv3660c_N"/>
    <property type="match status" value="1"/>
</dbReference>
<proteinExistence type="predicted"/>
<keyword evidence="4" id="KW-1185">Reference proteome</keyword>
<gene>
    <name evidence="3" type="ORF">L0M17_03480</name>
</gene>
<dbReference type="NCBIfam" id="TIGR03815">
    <property type="entry name" value="CpaE_hom_Actino"/>
    <property type="match status" value="1"/>
</dbReference>
<sequence>MGMRQEMVEAEASGAGEGTVLCVTGDPLLLDECGRVAAVAGIALRAAPTLGEAMQGADDGVPLLLGADVGDGLPRNRPDTVLVGREHDRGRLWERAADLGVEHVAELPEASGWLVEFLGRRLSQANDGLVVGVIGGCGGAGASTTAVLLAVAASARGDSVLLVDGDRLGGGLELCLSEDRPSGLAWPDLAAASGRIHPPQLEAALPRAYGVPYVSWPASPGSATSVGPEAIGRVLEAGRSAFGSVVIDVGRGKEGIEDFGWASDRLLLVVPGRLRAAVAAAQLLHEIPPVPTGLVVRGRLGEGVDAERLAEAVGCPLAAHLPELRAIGMAAEEGRLPELARHRALRRAATSILEGLVPWPPRSSSSPGLPAPRHARVEGTR</sequence>
<dbReference type="Gene3D" id="3.40.50.300">
    <property type="entry name" value="P-loop containing nucleotide triphosphate hydrolases"/>
    <property type="match status" value="1"/>
</dbReference>
<organism evidence="3 4">
    <name type="scientific">Sinomonas terrae</name>
    <dbReference type="NCBI Taxonomy" id="2908838"/>
    <lineage>
        <taxon>Bacteria</taxon>
        <taxon>Bacillati</taxon>
        <taxon>Actinomycetota</taxon>
        <taxon>Actinomycetes</taxon>
        <taxon>Micrococcales</taxon>
        <taxon>Micrococcaceae</taxon>
        <taxon>Sinomonas</taxon>
    </lineage>
</organism>
<evidence type="ECO:0000313" key="4">
    <source>
        <dbReference type="Proteomes" id="UP001202922"/>
    </source>
</evidence>
<dbReference type="InterPro" id="IPR059050">
    <property type="entry name" value="Rv3660c_N"/>
</dbReference>
<evidence type="ECO:0000313" key="3">
    <source>
        <dbReference type="EMBL" id="MCH6469057.1"/>
    </source>
</evidence>
<dbReference type="PANTHER" id="PTHR43384">
    <property type="entry name" value="SEPTUM SITE-DETERMINING PROTEIN MIND HOMOLOG, CHLOROPLASTIC-RELATED"/>
    <property type="match status" value="1"/>
</dbReference>
<dbReference type="SUPFAM" id="SSF52540">
    <property type="entry name" value="P-loop containing nucleoside triphosphate hydrolases"/>
    <property type="match status" value="1"/>
</dbReference>
<dbReference type="InterPro" id="IPR027417">
    <property type="entry name" value="P-loop_NTPase"/>
</dbReference>
<dbReference type="InterPro" id="IPR022521">
    <property type="entry name" value="Rv3660c"/>
</dbReference>
<accession>A0ABS9TXA6</accession>
<protein>
    <recommendedName>
        <fullName evidence="2">Rv3660c-like CheY-like N-terminal domain-containing protein</fullName>
    </recommendedName>
</protein>